<comment type="subunit">
    <text evidence="3 7">The complex is composed of two ATP-binding proteins (PstB), two transmembrane proteins (PstC and PstA) and a solute-binding protein (PstS).</text>
</comment>
<sequence>MKRLIAVPASIALVCGLAGSAFAAGEAVTGAGSTFIYPALAKWAAAYKDKTGHKINYQAIGSGGGLRQLAKGTVDFAASDKPLTATELKEKGYMQFPAIVGGIVMSYNLPSVKKTLVLNGQTVADIYQGKIKYWDNAAVQKLNPGVSLPHKYITTVHRADGSGTTFNFTYYLSKVSKSWNKEVSYNTVVAWPGVGVGGKGNAGVANYIKQIPGAIGYVEYAYAKETHMPAAKMVNASGHVVEADMETFKAAAKNAKWQAKNGFHLILANAPGEKSWPIAASTFVLVHKDESAKKVDEVLKFFHWSYHHGQKMAEKLDYVPIPKPVYQLIGQEWAFANYKVA</sequence>
<dbReference type="InterPro" id="IPR005673">
    <property type="entry name" value="ABC_phos-bd_PstS"/>
</dbReference>
<name>A0ABX3A779_9GAMM</name>
<keyword evidence="6 7" id="KW-0592">Phosphate transport</keyword>
<dbReference type="Pfam" id="PF12849">
    <property type="entry name" value="PBP_like_2"/>
    <property type="match status" value="1"/>
</dbReference>
<evidence type="ECO:0000259" key="9">
    <source>
        <dbReference type="Pfam" id="PF12849"/>
    </source>
</evidence>
<comment type="caution">
    <text evidence="10">The sequence shown here is derived from an EMBL/GenBank/DDBJ whole genome shotgun (WGS) entry which is preliminary data.</text>
</comment>
<evidence type="ECO:0000256" key="8">
    <source>
        <dbReference type="SAM" id="SignalP"/>
    </source>
</evidence>
<dbReference type="Proteomes" id="UP000094329">
    <property type="component" value="Unassembled WGS sequence"/>
</dbReference>
<evidence type="ECO:0000313" key="11">
    <source>
        <dbReference type="Proteomes" id="UP000094329"/>
    </source>
</evidence>
<dbReference type="PANTHER" id="PTHR42996">
    <property type="entry name" value="PHOSPHATE-BINDING PROTEIN PSTS"/>
    <property type="match status" value="1"/>
</dbReference>
<evidence type="ECO:0000256" key="5">
    <source>
        <dbReference type="ARBA" id="ARBA00022448"/>
    </source>
</evidence>
<accession>A0ABX3A779</accession>
<comment type="similarity">
    <text evidence="2 7">Belongs to the PstS family.</text>
</comment>
<dbReference type="NCBIfam" id="NF008171">
    <property type="entry name" value="PRK10918.1"/>
    <property type="match status" value="1"/>
</dbReference>
<comment type="function">
    <text evidence="1 7">Part of the ABC transporter complex PstSACB involved in phosphate import.</text>
</comment>
<dbReference type="NCBIfam" id="TIGR00975">
    <property type="entry name" value="3a0107s03"/>
    <property type="match status" value="1"/>
</dbReference>
<dbReference type="PANTHER" id="PTHR42996:SF1">
    <property type="entry name" value="PHOSPHATE-BINDING PROTEIN PSTS"/>
    <property type="match status" value="1"/>
</dbReference>
<evidence type="ECO:0000313" key="10">
    <source>
        <dbReference type="EMBL" id="ODN43551.1"/>
    </source>
</evidence>
<dbReference type="InterPro" id="IPR024370">
    <property type="entry name" value="PBP_domain"/>
</dbReference>
<protein>
    <recommendedName>
        <fullName evidence="4 7">Phosphate-binding protein PstS</fullName>
    </recommendedName>
</protein>
<dbReference type="PIRSF" id="PIRSF002756">
    <property type="entry name" value="PstS"/>
    <property type="match status" value="1"/>
</dbReference>
<evidence type="ECO:0000256" key="3">
    <source>
        <dbReference type="ARBA" id="ARBA00011529"/>
    </source>
</evidence>
<proteinExistence type="inferred from homology"/>
<evidence type="ECO:0000256" key="6">
    <source>
        <dbReference type="ARBA" id="ARBA00022592"/>
    </source>
</evidence>
<organism evidence="10 11">
    <name type="scientific">Piscirickettsia litoralis</name>
    <dbReference type="NCBI Taxonomy" id="1891921"/>
    <lineage>
        <taxon>Bacteria</taxon>
        <taxon>Pseudomonadati</taxon>
        <taxon>Pseudomonadota</taxon>
        <taxon>Gammaproteobacteria</taxon>
        <taxon>Thiotrichales</taxon>
        <taxon>Piscirickettsiaceae</taxon>
        <taxon>Piscirickettsia</taxon>
    </lineage>
</organism>
<evidence type="ECO:0000256" key="4">
    <source>
        <dbReference type="ARBA" id="ARBA00021889"/>
    </source>
</evidence>
<keyword evidence="8" id="KW-0732">Signal</keyword>
<evidence type="ECO:0000256" key="7">
    <source>
        <dbReference type="PIRNR" id="PIRNR002756"/>
    </source>
</evidence>
<feature type="domain" description="PBP" evidence="9">
    <location>
        <begin position="26"/>
        <end position="302"/>
    </location>
</feature>
<keyword evidence="11" id="KW-1185">Reference proteome</keyword>
<dbReference type="SUPFAM" id="SSF53850">
    <property type="entry name" value="Periplasmic binding protein-like II"/>
    <property type="match status" value="1"/>
</dbReference>
<reference evidence="10 11" key="1">
    <citation type="submission" date="2016-08" db="EMBL/GenBank/DDBJ databases">
        <title>Draft genome sequence of Candidatus Piscirickettsia litoralis, from seawater.</title>
        <authorList>
            <person name="Wan X."/>
            <person name="Lee A.J."/>
            <person name="Hou S."/>
            <person name="Donachie S.P."/>
        </authorList>
    </citation>
    <scope>NUCLEOTIDE SEQUENCE [LARGE SCALE GENOMIC DNA]</scope>
    <source>
        <strain evidence="10 11">Y2</strain>
    </source>
</reference>
<keyword evidence="5 7" id="KW-0813">Transport</keyword>
<dbReference type="RefSeq" id="WP_069313349.1">
    <property type="nucleotide sequence ID" value="NZ_MDTU01000001.1"/>
</dbReference>
<feature type="signal peptide" evidence="8">
    <location>
        <begin position="1"/>
        <end position="23"/>
    </location>
</feature>
<dbReference type="EMBL" id="MDTU01000001">
    <property type="protein sequence ID" value="ODN43551.1"/>
    <property type="molecule type" value="Genomic_DNA"/>
</dbReference>
<evidence type="ECO:0000256" key="1">
    <source>
        <dbReference type="ARBA" id="ARBA00002841"/>
    </source>
</evidence>
<feature type="chain" id="PRO_5045303604" description="Phosphate-binding protein PstS" evidence="8">
    <location>
        <begin position="24"/>
        <end position="341"/>
    </location>
</feature>
<dbReference type="CDD" id="cd13565">
    <property type="entry name" value="PBP2_PstS"/>
    <property type="match status" value="1"/>
</dbReference>
<dbReference type="Gene3D" id="3.40.190.10">
    <property type="entry name" value="Periplasmic binding protein-like II"/>
    <property type="match status" value="2"/>
</dbReference>
<gene>
    <name evidence="10" type="ORF">BGC07_12275</name>
</gene>
<evidence type="ECO:0000256" key="2">
    <source>
        <dbReference type="ARBA" id="ARBA00008725"/>
    </source>
</evidence>
<dbReference type="InterPro" id="IPR050962">
    <property type="entry name" value="Phosphate-bind_PstS"/>
</dbReference>